<dbReference type="PANTHER" id="PTHR14969">
    <property type="entry name" value="SPHINGOSINE-1-PHOSPHATE PHOSPHOHYDROLASE"/>
    <property type="match status" value="1"/>
</dbReference>
<evidence type="ECO:0000256" key="1">
    <source>
        <dbReference type="SAM" id="Phobius"/>
    </source>
</evidence>
<dbReference type="EMBL" id="JABXJJ020000003">
    <property type="protein sequence ID" value="MDI5968353.1"/>
    <property type="molecule type" value="Genomic_DNA"/>
</dbReference>
<keyword evidence="1" id="KW-1133">Transmembrane helix</keyword>
<keyword evidence="1" id="KW-0812">Transmembrane</keyword>
<organism evidence="3">
    <name type="scientific">Streptantibioticus silvisoli</name>
    <dbReference type="NCBI Taxonomy" id="2705255"/>
    <lineage>
        <taxon>Bacteria</taxon>
        <taxon>Bacillati</taxon>
        <taxon>Actinomycetota</taxon>
        <taxon>Actinomycetes</taxon>
        <taxon>Kitasatosporales</taxon>
        <taxon>Streptomycetaceae</taxon>
        <taxon>Streptantibioticus</taxon>
    </lineage>
</organism>
<feature type="transmembrane region" description="Helical" evidence="1">
    <location>
        <begin position="181"/>
        <end position="199"/>
    </location>
</feature>
<dbReference type="Gene3D" id="1.20.144.10">
    <property type="entry name" value="Phosphatidic acid phosphatase type 2/haloperoxidase"/>
    <property type="match status" value="1"/>
</dbReference>
<dbReference type="RefSeq" id="WP_271314498.1">
    <property type="nucleotide sequence ID" value="NZ_JABXJJ020000003.1"/>
</dbReference>
<evidence type="ECO:0000313" key="3">
    <source>
        <dbReference type="EMBL" id="MDI5968353.1"/>
    </source>
</evidence>
<feature type="transmembrane region" description="Helical" evidence="1">
    <location>
        <begin position="60"/>
        <end position="78"/>
    </location>
</feature>
<dbReference type="SMART" id="SM00014">
    <property type="entry name" value="acidPPc"/>
    <property type="match status" value="1"/>
</dbReference>
<keyword evidence="1" id="KW-0472">Membrane</keyword>
<dbReference type="AlphaFoldDB" id="A0AA90K6Z2"/>
<comment type="caution">
    <text evidence="3">The sequence shown here is derived from an EMBL/GenBank/DDBJ whole genome shotgun (WGS) entry which is preliminary data.</text>
</comment>
<proteinExistence type="predicted"/>
<evidence type="ECO:0000259" key="2">
    <source>
        <dbReference type="SMART" id="SM00014"/>
    </source>
</evidence>
<accession>A0AA90K6Z2</accession>
<feature type="transmembrane region" description="Helical" evidence="1">
    <location>
        <begin position="154"/>
        <end position="175"/>
    </location>
</feature>
<dbReference type="PANTHER" id="PTHR14969:SF13">
    <property type="entry name" value="AT30094P"/>
    <property type="match status" value="1"/>
</dbReference>
<feature type="domain" description="Phosphatidic acid phosphatase type 2/haloperoxidase" evidence="2">
    <location>
        <begin position="83"/>
        <end position="196"/>
    </location>
</feature>
<feature type="transmembrane region" description="Helical" evidence="1">
    <location>
        <begin position="85"/>
        <end position="106"/>
    </location>
</feature>
<gene>
    <name evidence="3" type="ORF">POF50_003140</name>
</gene>
<reference evidence="3" key="1">
    <citation type="submission" date="2023-05" db="EMBL/GenBank/DDBJ databases">
        <title>Streptantibioticus silvisoli sp. nov., acidotolerant actinomycetes 1 from pine litter.</title>
        <authorList>
            <person name="Swiecimska M."/>
            <person name="Golinska P."/>
            <person name="Sangal V."/>
            <person name="Wachnowicz B."/>
            <person name="Goodfellow M."/>
        </authorList>
    </citation>
    <scope>NUCLEOTIDE SEQUENCE</scope>
    <source>
        <strain evidence="3">SL13</strain>
    </source>
</reference>
<dbReference type="InterPro" id="IPR036938">
    <property type="entry name" value="PAP2/HPO_sf"/>
</dbReference>
<dbReference type="InterPro" id="IPR000326">
    <property type="entry name" value="PAP2/HPO"/>
</dbReference>
<name>A0AA90K6Z2_9ACTN</name>
<dbReference type="Pfam" id="PF01569">
    <property type="entry name" value="PAP2"/>
    <property type="match status" value="1"/>
</dbReference>
<protein>
    <submittedName>
        <fullName evidence="3">Phosphatase PAP2 family protein</fullName>
    </submittedName>
</protein>
<dbReference type="SUPFAM" id="SSF48317">
    <property type="entry name" value="Acid phosphatase/Vanadium-dependent haloperoxidase"/>
    <property type="match status" value="1"/>
</dbReference>
<dbReference type="CDD" id="cd03392">
    <property type="entry name" value="PAP2_like_2"/>
    <property type="match status" value="1"/>
</dbReference>
<sequence length="218" mass="22686">MYGWTAVVSAALFAAAAGVLGVRPDLVLGAERWPHAWALGHRPAAAVTAARWVTDSGTGVWPYLLVVAAGLATGGPAARRLRVTGALAAFVVAAQLTRYGVMEAIARPRPDRAGWAAPASGFSFPSGHTTTSCLVAGVLCAVLAARLRPVAARWACAVVAGWAVAVGLSRVYLGVHWAGDVAGGWLFAVAWLSAARWWCDRCGVPRGRPAGSEPRVRR</sequence>
<feature type="transmembrane region" description="Helical" evidence="1">
    <location>
        <begin position="126"/>
        <end position="147"/>
    </location>
</feature>